<keyword evidence="2" id="KW-0697">Rotamase</keyword>
<dbReference type="PROSITE" id="PS50072">
    <property type="entry name" value="CSA_PPIASE_2"/>
    <property type="match status" value="1"/>
</dbReference>
<name>A0AAD9U5G4_9ROSI</name>
<dbReference type="Pfam" id="PF00160">
    <property type="entry name" value="Pro_isomerase"/>
    <property type="match status" value="1"/>
</dbReference>
<comment type="function">
    <text evidence="2">PPIases accelerate the folding of proteins. It catalyzes the cis-trans isomerization of proline imidic peptide bonds in oligopeptides.</text>
</comment>
<dbReference type="PRINTS" id="PR00153">
    <property type="entry name" value="CSAPPISMRASE"/>
</dbReference>
<sequence length="66" mass="7328">MAKTETEDSGSKFFIYTSKAEWLDSKQVVFDQVVEGFNVLKAVDKIGSISGLTSKVVMVIYCEILC</sequence>
<evidence type="ECO:0000313" key="5">
    <source>
        <dbReference type="Proteomes" id="UP001280121"/>
    </source>
</evidence>
<gene>
    <name evidence="4" type="ORF">Ddye_015345</name>
</gene>
<dbReference type="Proteomes" id="UP001280121">
    <property type="component" value="Unassembled WGS sequence"/>
</dbReference>
<dbReference type="GO" id="GO:0016018">
    <property type="term" value="F:cyclosporin A binding"/>
    <property type="evidence" value="ECO:0007669"/>
    <property type="project" value="TreeGrafter"/>
</dbReference>
<dbReference type="EMBL" id="JANJYI010000005">
    <property type="protein sequence ID" value="KAK2647856.1"/>
    <property type="molecule type" value="Genomic_DNA"/>
</dbReference>
<reference evidence="4" key="1">
    <citation type="journal article" date="2023" name="Plant J.">
        <title>Genome sequences and population genomics provide insights into the demographic history, inbreeding, and mutation load of two 'living fossil' tree species of Dipteronia.</title>
        <authorList>
            <person name="Feng Y."/>
            <person name="Comes H.P."/>
            <person name="Chen J."/>
            <person name="Zhu S."/>
            <person name="Lu R."/>
            <person name="Zhang X."/>
            <person name="Li P."/>
            <person name="Qiu J."/>
            <person name="Olsen K.M."/>
            <person name="Qiu Y."/>
        </authorList>
    </citation>
    <scope>NUCLEOTIDE SEQUENCE</scope>
    <source>
        <strain evidence="4">KIB01</strain>
    </source>
</reference>
<evidence type="ECO:0000256" key="2">
    <source>
        <dbReference type="RuleBase" id="RU363019"/>
    </source>
</evidence>
<keyword evidence="5" id="KW-1185">Reference proteome</keyword>
<organism evidence="4 5">
    <name type="scientific">Dipteronia dyeriana</name>
    <dbReference type="NCBI Taxonomy" id="168575"/>
    <lineage>
        <taxon>Eukaryota</taxon>
        <taxon>Viridiplantae</taxon>
        <taxon>Streptophyta</taxon>
        <taxon>Embryophyta</taxon>
        <taxon>Tracheophyta</taxon>
        <taxon>Spermatophyta</taxon>
        <taxon>Magnoliopsida</taxon>
        <taxon>eudicotyledons</taxon>
        <taxon>Gunneridae</taxon>
        <taxon>Pentapetalae</taxon>
        <taxon>rosids</taxon>
        <taxon>malvids</taxon>
        <taxon>Sapindales</taxon>
        <taxon>Sapindaceae</taxon>
        <taxon>Hippocastanoideae</taxon>
        <taxon>Acereae</taxon>
        <taxon>Dipteronia</taxon>
    </lineage>
</organism>
<dbReference type="InterPro" id="IPR029000">
    <property type="entry name" value="Cyclophilin-like_dom_sf"/>
</dbReference>
<dbReference type="GO" id="GO:0003755">
    <property type="term" value="F:peptidyl-prolyl cis-trans isomerase activity"/>
    <property type="evidence" value="ECO:0007669"/>
    <property type="project" value="UniProtKB-UniRule"/>
</dbReference>
<dbReference type="PANTHER" id="PTHR11071:SF561">
    <property type="entry name" value="PEPTIDYL-PROLYL CIS-TRANS ISOMERASE D-RELATED"/>
    <property type="match status" value="1"/>
</dbReference>
<dbReference type="EC" id="5.2.1.8" evidence="2"/>
<proteinExistence type="inferred from homology"/>
<dbReference type="Gene3D" id="2.40.100.10">
    <property type="entry name" value="Cyclophilin-like"/>
    <property type="match status" value="1"/>
</dbReference>
<evidence type="ECO:0000259" key="3">
    <source>
        <dbReference type="PROSITE" id="PS50072"/>
    </source>
</evidence>
<protein>
    <recommendedName>
        <fullName evidence="2">Peptidyl-prolyl cis-trans isomerase</fullName>
        <shortName evidence="2">PPIase</shortName>
        <ecNumber evidence="2">5.2.1.8</ecNumber>
    </recommendedName>
</protein>
<feature type="domain" description="PPIase cyclophilin-type" evidence="3">
    <location>
        <begin position="1"/>
        <end position="64"/>
    </location>
</feature>
<dbReference type="InterPro" id="IPR002130">
    <property type="entry name" value="Cyclophilin-type_PPIase_dom"/>
</dbReference>
<accession>A0AAD9U5G4</accession>
<keyword evidence="2" id="KW-0413">Isomerase</keyword>
<dbReference type="PANTHER" id="PTHR11071">
    <property type="entry name" value="PEPTIDYL-PROLYL CIS-TRANS ISOMERASE"/>
    <property type="match status" value="1"/>
</dbReference>
<dbReference type="AlphaFoldDB" id="A0AAD9U5G4"/>
<dbReference type="GO" id="GO:0005737">
    <property type="term" value="C:cytoplasm"/>
    <property type="evidence" value="ECO:0007669"/>
    <property type="project" value="TreeGrafter"/>
</dbReference>
<dbReference type="GO" id="GO:0006457">
    <property type="term" value="P:protein folding"/>
    <property type="evidence" value="ECO:0007669"/>
    <property type="project" value="TreeGrafter"/>
</dbReference>
<dbReference type="SUPFAM" id="SSF50891">
    <property type="entry name" value="Cyclophilin-like"/>
    <property type="match status" value="1"/>
</dbReference>
<comment type="catalytic activity">
    <reaction evidence="2">
        <text>[protein]-peptidylproline (omega=180) = [protein]-peptidylproline (omega=0)</text>
        <dbReference type="Rhea" id="RHEA:16237"/>
        <dbReference type="Rhea" id="RHEA-COMP:10747"/>
        <dbReference type="Rhea" id="RHEA-COMP:10748"/>
        <dbReference type="ChEBI" id="CHEBI:83833"/>
        <dbReference type="ChEBI" id="CHEBI:83834"/>
        <dbReference type="EC" id="5.2.1.8"/>
    </reaction>
</comment>
<comment type="caution">
    <text evidence="4">The sequence shown here is derived from an EMBL/GenBank/DDBJ whole genome shotgun (WGS) entry which is preliminary data.</text>
</comment>
<comment type="similarity">
    <text evidence="1 2">Belongs to the cyclophilin-type PPIase family.</text>
</comment>
<evidence type="ECO:0000256" key="1">
    <source>
        <dbReference type="ARBA" id="ARBA00007365"/>
    </source>
</evidence>
<evidence type="ECO:0000313" key="4">
    <source>
        <dbReference type="EMBL" id="KAK2647856.1"/>
    </source>
</evidence>